<dbReference type="Pfam" id="PF03466">
    <property type="entry name" value="LysR_substrate"/>
    <property type="match status" value="1"/>
</dbReference>
<evidence type="ECO:0000256" key="2">
    <source>
        <dbReference type="ARBA" id="ARBA00023015"/>
    </source>
</evidence>
<evidence type="ECO:0000313" key="6">
    <source>
        <dbReference type="EMBL" id="NVO25466.1"/>
    </source>
</evidence>
<dbReference type="PANTHER" id="PTHR30537">
    <property type="entry name" value="HTH-TYPE TRANSCRIPTIONAL REGULATOR"/>
    <property type="match status" value="1"/>
</dbReference>
<reference evidence="6 7" key="1">
    <citation type="submission" date="2020-04" db="EMBL/GenBank/DDBJ databases">
        <title>Donghicola sp., a member of the Rhodobacteraceae family isolated from mangrove forest in Thailand.</title>
        <authorList>
            <person name="Charoenyingcharoen P."/>
            <person name="Yukphan P."/>
        </authorList>
    </citation>
    <scope>NUCLEOTIDE SEQUENCE [LARGE SCALE GENOMIC DNA]</scope>
    <source>
        <strain evidence="6 7">B5-SW-15</strain>
    </source>
</reference>
<evidence type="ECO:0000313" key="7">
    <source>
        <dbReference type="Proteomes" id="UP000592216"/>
    </source>
</evidence>
<dbReference type="Gene3D" id="1.10.10.10">
    <property type="entry name" value="Winged helix-like DNA-binding domain superfamily/Winged helix DNA-binding domain"/>
    <property type="match status" value="1"/>
</dbReference>
<dbReference type="PANTHER" id="PTHR30537:SF1">
    <property type="entry name" value="HTH-TYPE TRANSCRIPTIONAL REGULATOR PGRR"/>
    <property type="match status" value="1"/>
</dbReference>
<dbReference type="Gene3D" id="3.40.190.290">
    <property type="match status" value="1"/>
</dbReference>
<feature type="domain" description="HTH lysR-type" evidence="5">
    <location>
        <begin position="4"/>
        <end position="61"/>
    </location>
</feature>
<proteinExistence type="inferred from homology"/>
<dbReference type="EMBL" id="JABCJE010000015">
    <property type="protein sequence ID" value="NVO25466.1"/>
    <property type="molecule type" value="Genomic_DNA"/>
</dbReference>
<keyword evidence="3" id="KW-0238">DNA-binding</keyword>
<protein>
    <submittedName>
        <fullName evidence="6">LysR family transcriptional regulator</fullName>
    </submittedName>
</protein>
<evidence type="ECO:0000256" key="1">
    <source>
        <dbReference type="ARBA" id="ARBA00009437"/>
    </source>
</evidence>
<keyword evidence="4" id="KW-0804">Transcription</keyword>
<accession>A0A850Q8I6</accession>
<dbReference type="InterPro" id="IPR058163">
    <property type="entry name" value="LysR-type_TF_proteobact-type"/>
</dbReference>
<comment type="similarity">
    <text evidence="1">Belongs to the LysR transcriptional regulatory family.</text>
</comment>
<gene>
    <name evidence="6" type="ORF">HJ536_19085</name>
</gene>
<dbReference type="FunFam" id="1.10.10.10:FF:000001">
    <property type="entry name" value="LysR family transcriptional regulator"/>
    <property type="match status" value="1"/>
</dbReference>
<dbReference type="RefSeq" id="WP_177159002.1">
    <property type="nucleotide sequence ID" value="NZ_JABCJE010000015.1"/>
</dbReference>
<sequence>MKCEDLSDLSVFLAIAEEGAFTKAAVRLGGSQSAVSHTIRRLEESLGFRLLNRSTRSVSCTDMGEKLLTSLRPGLKQIVSRIEELKSLTDTPSGLIRITTSKDVAKRTLWPAIKALIGDYPEIQVEISTNSRVVDLAEGRFDGAIRLAEAVGPDLIAVPVGPPQMMAAVGTPAYFAARGEPMHPTDLAEHDCITMRFGPDTAPYDWEFEKDGQEIVKKVSGPFIFNDGDLCVAAAREGYGIAYVLYSEVEADINAGLLRRVLSDWCPPFEGYTLCYSSRRQMTSAMRLLIDRLRYRP</sequence>
<dbReference type="GO" id="GO:0006351">
    <property type="term" value="P:DNA-templated transcription"/>
    <property type="evidence" value="ECO:0007669"/>
    <property type="project" value="TreeGrafter"/>
</dbReference>
<comment type="caution">
    <text evidence="6">The sequence shown here is derived from an EMBL/GenBank/DDBJ whole genome shotgun (WGS) entry which is preliminary data.</text>
</comment>
<dbReference type="SUPFAM" id="SSF53850">
    <property type="entry name" value="Periplasmic binding protein-like II"/>
    <property type="match status" value="1"/>
</dbReference>
<dbReference type="InterPro" id="IPR005119">
    <property type="entry name" value="LysR_subst-bd"/>
</dbReference>
<evidence type="ECO:0000256" key="3">
    <source>
        <dbReference type="ARBA" id="ARBA00023125"/>
    </source>
</evidence>
<evidence type="ECO:0000259" key="5">
    <source>
        <dbReference type="PROSITE" id="PS50931"/>
    </source>
</evidence>
<dbReference type="PRINTS" id="PR00039">
    <property type="entry name" value="HTHLYSR"/>
</dbReference>
<dbReference type="AlphaFoldDB" id="A0A850Q8I6"/>
<dbReference type="Proteomes" id="UP000592216">
    <property type="component" value="Unassembled WGS sequence"/>
</dbReference>
<organism evidence="6 7">
    <name type="scientific">Donghicola mangrovi</name>
    <dbReference type="NCBI Taxonomy" id="2729614"/>
    <lineage>
        <taxon>Bacteria</taxon>
        <taxon>Pseudomonadati</taxon>
        <taxon>Pseudomonadota</taxon>
        <taxon>Alphaproteobacteria</taxon>
        <taxon>Rhodobacterales</taxon>
        <taxon>Roseobacteraceae</taxon>
        <taxon>Donghicola</taxon>
    </lineage>
</organism>
<dbReference type="InterPro" id="IPR000847">
    <property type="entry name" value="LysR_HTH_N"/>
</dbReference>
<keyword evidence="2" id="KW-0805">Transcription regulation</keyword>
<dbReference type="InterPro" id="IPR036388">
    <property type="entry name" value="WH-like_DNA-bd_sf"/>
</dbReference>
<dbReference type="InterPro" id="IPR036390">
    <property type="entry name" value="WH_DNA-bd_sf"/>
</dbReference>
<dbReference type="CDD" id="cd08474">
    <property type="entry name" value="PBP2_CrgA_like_5"/>
    <property type="match status" value="1"/>
</dbReference>
<evidence type="ECO:0000256" key="4">
    <source>
        <dbReference type="ARBA" id="ARBA00023163"/>
    </source>
</evidence>
<dbReference type="PROSITE" id="PS50931">
    <property type="entry name" value="HTH_LYSR"/>
    <property type="match status" value="1"/>
</dbReference>
<dbReference type="SUPFAM" id="SSF46785">
    <property type="entry name" value="Winged helix' DNA-binding domain"/>
    <property type="match status" value="1"/>
</dbReference>
<dbReference type="Pfam" id="PF00126">
    <property type="entry name" value="HTH_1"/>
    <property type="match status" value="1"/>
</dbReference>
<dbReference type="GO" id="GO:0003700">
    <property type="term" value="F:DNA-binding transcription factor activity"/>
    <property type="evidence" value="ECO:0007669"/>
    <property type="project" value="InterPro"/>
</dbReference>
<name>A0A850Q8I6_9RHOB</name>
<dbReference type="GO" id="GO:0043565">
    <property type="term" value="F:sequence-specific DNA binding"/>
    <property type="evidence" value="ECO:0007669"/>
    <property type="project" value="TreeGrafter"/>
</dbReference>